<evidence type="ECO:0000313" key="1">
    <source>
        <dbReference type="EMBL" id="KAJ9085143.1"/>
    </source>
</evidence>
<proteinExistence type="predicted"/>
<name>A0ACC2UE30_9FUNG</name>
<comment type="caution">
    <text evidence="1">The sequence shown here is derived from an EMBL/GenBank/DDBJ whole genome shotgun (WGS) entry which is preliminary data.</text>
</comment>
<protein>
    <submittedName>
        <fullName evidence="1">Uncharacterized protein</fullName>
    </submittedName>
</protein>
<evidence type="ECO:0000313" key="2">
    <source>
        <dbReference type="Proteomes" id="UP001165960"/>
    </source>
</evidence>
<sequence length="122" mass="13190">MGGIRWRELAEGQGNSDETVERFRVTSKADLKEDPLGITTVGNCAINAISIWPSNNDKCKDLTVFAFDFGNSLLSVNGSGPISTHSGIPYFPLSNPGMTSSQRDPLSHYVSLMSDHCPLSTI</sequence>
<reference evidence="1" key="1">
    <citation type="submission" date="2022-04" db="EMBL/GenBank/DDBJ databases">
        <title>Genome of the entomopathogenic fungus Entomophthora muscae.</title>
        <authorList>
            <person name="Elya C."/>
            <person name="Lovett B.R."/>
            <person name="Lee E."/>
            <person name="Macias A.M."/>
            <person name="Hajek A.E."/>
            <person name="De Bivort B.L."/>
            <person name="Kasson M.T."/>
            <person name="De Fine Licht H.H."/>
            <person name="Stajich J.E."/>
        </authorList>
    </citation>
    <scope>NUCLEOTIDE SEQUENCE</scope>
    <source>
        <strain evidence="1">Berkeley</strain>
    </source>
</reference>
<organism evidence="1 2">
    <name type="scientific">Entomophthora muscae</name>
    <dbReference type="NCBI Taxonomy" id="34485"/>
    <lineage>
        <taxon>Eukaryota</taxon>
        <taxon>Fungi</taxon>
        <taxon>Fungi incertae sedis</taxon>
        <taxon>Zoopagomycota</taxon>
        <taxon>Entomophthoromycotina</taxon>
        <taxon>Entomophthoromycetes</taxon>
        <taxon>Entomophthorales</taxon>
        <taxon>Entomophthoraceae</taxon>
        <taxon>Entomophthora</taxon>
    </lineage>
</organism>
<dbReference type="Proteomes" id="UP001165960">
    <property type="component" value="Unassembled WGS sequence"/>
</dbReference>
<keyword evidence="2" id="KW-1185">Reference proteome</keyword>
<accession>A0ACC2UE30</accession>
<gene>
    <name evidence="1" type="ORF">DSO57_1016819</name>
</gene>
<dbReference type="EMBL" id="QTSX02000779">
    <property type="protein sequence ID" value="KAJ9085143.1"/>
    <property type="molecule type" value="Genomic_DNA"/>
</dbReference>